<evidence type="ECO:0000256" key="1">
    <source>
        <dbReference type="SAM" id="MobiDB-lite"/>
    </source>
</evidence>
<feature type="compositionally biased region" description="Low complexity" evidence="1">
    <location>
        <begin position="1"/>
        <end position="16"/>
    </location>
</feature>
<dbReference type="SUPFAM" id="SSF82199">
    <property type="entry name" value="SET domain"/>
    <property type="match status" value="1"/>
</dbReference>
<reference evidence="3" key="1">
    <citation type="submission" date="2023-04" db="EMBL/GenBank/DDBJ databases">
        <title>Black Yeasts Isolated from many extreme environments.</title>
        <authorList>
            <person name="Coleine C."/>
            <person name="Stajich J.E."/>
            <person name="Selbmann L."/>
        </authorList>
    </citation>
    <scope>NUCLEOTIDE SEQUENCE</scope>
    <source>
        <strain evidence="3">CCFEE 5312</strain>
    </source>
</reference>
<evidence type="ECO:0000313" key="4">
    <source>
        <dbReference type="Proteomes" id="UP001271007"/>
    </source>
</evidence>
<dbReference type="Gene3D" id="2.170.270.10">
    <property type="entry name" value="SET domain"/>
    <property type="match status" value="1"/>
</dbReference>
<dbReference type="InterPro" id="IPR001214">
    <property type="entry name" value="SET_dom"/>
</dbReference>
<feature type="domain" description="SET" evidence="2">
    <location>
        <begin position="50"/>
        <end position="205"/>
    </location>
</feature>
<dbReference type="InterPro" id="IPR046341">
    <property type="entry name" value="SET_dom_sf"/>
</dbReference>
<dbReference type="Proteomes" id="UP001271007">
    <property type="component" value="Unassembled WGS sequence"/>
</dbReference>
<dbReference type="CDD" id="cd20071">
    <property type="entry name" value="SET_SMYD"/>
    <property type="match status" value="1"/>
</dbReference>
<feature type="region of interest" description="Disordered" evidence="1">
    <location>
        <begin position="1"/>
        <end position="58"/>
    </location>
</feature>
<dbReference type="EMBL" id="JAWDJX010000043">
    <property type="protein sequence ID" value="KAK3049015.1"/>
    <property type="molecule type" value="Genomic_DNA"/>
</dbReference>
<dbReference type="AlphaFoldDB" id="A0AAJ0DF09"/>
<gene>
    <name evidence="3" type="ORF">LTR09_009669</name>
</gene>
<evidence type="ECO:0000259" key="2">
    <source>
        <dbReference type="PROSITE" id="PS50280"/>
    </source>
</evidence>
<dbReference type="InterPro" id="IPR053185">
    <property type="entry name" value="SET_domain_protein"/>
</dbReference>
<comment type="caution">
    <text evidence="3">The sequence shown here is derived from an EMBL/GenBank/DDBJ whole genome shotgun (WGS) entry which is preliminary data.</text>
</comment>
<keyword evidence="4" id="KW-1185">Reference proteome</keyword>
<dbReference type="SMART" id="SM00317">
    <property type="entry name" value="SET"/>
    <property type="match status" value="1"/>
</dbReference>
<dbReference type="PANTHER" id="PTHR47332:SF4">
    <property type="entry name" value="SET DOMAIN-CONTAINING PROTEIN 5"/>
    <property type="match status" value="1"/>
</dbReference>
<name>A0AAJ0DF09_9PEZI</name>
<accession>A0AAJ0DF09</accession>
<proteinExistence type="predicted"/>
<dbReference type="PANTHER" id="PTHR47332">
    <property type="entry name" value="SET DOMAIN-CONTAINING PROTEIN 5"/>
    <property type="match status" value="1"/>
</dbReference>
<organism evidence="3 4">
    <name type="scientific">Extremus antarcticus</name>
    <dbReference type="NCBI Taxonomy" id="702011"/>
    <lineage>
        <taxon>Eukaryota</taxon>
        <taxon>Fungi</taxon>
        <taxon>Dikarya</taxon>
        <taxon>Ascomycota</taxon>
        <taxon>Pezizomycotina</taxon>
        <taxon>Dothideomycetes</taxon>
        <taxon>Dothideomycetidae</taxon>
        <taxon>Mycosphaerellales</taxon>
        <taxon>Extremaceae</taxon>
        <taxon>Extremus</taxon>
    </lineage>
</organism>
<protein>
    <recommendedName>
        <fullName evidence="2">SET domain-containing protein</fullName>
    </recommendedName>
</protein>
<dbReference type="Pfam" id="PF00856">
    <property type="entry name" value="SET"/>
    <property type="match status" value="1"/>
</dbReference>
<evidence type="ECO:0000313" key="3">
    <source>
        <dbReference type="EMBL" id="KAK3049015.1"/>
    </source>
</evidence>
<sequence>MSTDSNPDSRPGSRPSSRPPHRTVERERSISTHRSSISGDSADAKGPPRPLCEERQSRLHGRGMFTTEKVSKGKLIFSETPLVYFDAQNIPWADVWKAYLNLEEPNQAAWRSLSKVDTLSVQQWLALSANEKEYPGLCGEVLAKYWNNSWKDQVCGISLLGNRASFFNHSCRPTAVWTLNAEARTFEVRATEDLDSDQEVLLNYVPLGWPRVRRLNSLRPFGFECSCALCAAPNSETEQNRAAIDQVDRQLRSMSFPGDKRVRIEMYIEMLHLQQSEPAMVWDALWTATLLQQLFIEIDDLRRAADCQDVMVKASAVCCGKDFGLDQRWKELVIHTMMLPRRR</sequence>
<dbReference type="PROSITE" id="PS50280">
    <property type="entry name" value="SET"/>
    <property type="match status" value="1"/>
</dbReference>